<dbReference type="KEGG" id="caul:KCG34_09030"/>
<dbReference type="GO" id="GO:0005737">
    <property type="term" value="C:cytoplasm"/>
    <property type="evidence" value="ECO:0007669"/>
    <property type="project" value="UniProtKB-SubCell"/>
</dbReference>
<evidence type="ECO:0000256" key="8">
    <source>
        <dbReference type="ARBA" id="ARBA00022670"/>
    </source>
</evidence>
<evidence type="ECO:0000256" key="1">
    <source>
        <dbReference type="ARBA" id="ARBA00001585"/>
    </source>
</evidence>
<keyword evidence="16" id="KW-1185">Reference proteome</keyword>
<dbReference type="Proteomes" id="UP000676409">
    <property type="component" value="Chromosome"/>
</dbReference>
<dbReference type="Gene3D" id="3.40.50.1820">
    <property type="entry name" value="alpha/beta hydrolase"/>
    <property type="match status" value="1"/>
</dbReference>
<dbReference type="RefSeq" id="WP_211940037.1">
    <property type="nucleotide sequence ID" value="NZ_CP073078.1"/>
</dbReference>
<evidence type="ECO:0000256" key="3">
    <source>
        <dbReference type="ARBA" id="ARBA00010088"/>
    </source>
</evidence>
<evidence type="ECO:0000256" key="2">
    <source>
        <dbReference type="ARBA" id="ARBA00004496"/>
    </source>
</evidence>
<dbReference type="Pfam" id="PF00561">
    <property type="entry name" value="Abhydrolase_1"/>
    <property type="match status" value="1"/>
</dbReference>
<dbReference type="PIRSF" id="PIRSF006431">
    <property type="entry name" value="Pept_S33"/>
    <property type="match status" value="1"/>
</dbReference>
<feature type="active site" description="Proton donor" evidence="12">
    <location>
        <position position="310"/>
    </location>
</feature>
<feature type="domain" description="AB hydrolase-1" evidence="14">
    <location>
        <begin position="54"/>
        <end position="312"/>
    </location>
</feature>
<protein>
    <recommendedName>
        <fullName evidence="5 11">Proline iminopeptidase</fullName>
        <shortName evidence="11">PIP</shortName>
        <ecNumber evidence="4 11">3.4.11.5</ecNumber>
    </recommendedName>
    <alternativeName>
        <fullName evidence="10 11">Prolyl aminopeptidase</fullName>
    </alternativeName>
</protein>
<dbReference type="EMBL" id="CP073078">
    <property type="protein sequence ID" value="QUD89986.1"/>
    <property type="molecule type" value="Genomic_DNA"/>
</dbReference>
<keyword evidence="9 11" id="KW-0378">Hydrolase</keyword>
<dbReference type="InterPro" id="IPR002410">
    <property type="entry name" value="Peptidase_S33"/>
</dbReference>
<dbReference type="PRINTS" id="PR00111">
    <property type="entry name" value="ABHYDROLASE"/>
</dbReference>
<evidence type="ECO:0000256" key="11">
    <source>
        <dbReference type="PIRNR" id="PIRNR006431"/>
    </source>
</evidence>
<dbReference type="GO" id="GO:0004177">
    <property type="term" value="F:aminopeptidase activity"/>
    <property type="evidence" value="ECO:0007669"/>
    <property type="project" value="UniProtKB-UniRule"/>
</dbReference>
<keyword evidence="6 11" id="KW-0031">Aminopeptidase</keyword>
<evidence type="ECO:0000256" key="6">
    <source>
        <dbReference type="ARBA" id="ARBA00022438"/>
    </source>
</evidence>
<comment type="similarity">
    <text evidence="3 11 13">Belongs to the peptidase S33 family.</text>
</comment>
<dbReference type="AlphaFoldDB" id="A0A975IY11"/>
<dbReference type="InterPro" id="IPR000073">
    <property type="entry name" value="AB_hydrolase_1"/>
</dbReference>
<keyword evidence="7 11" id="KW-0963">Cytoplasm</keyword>
<proteinExistence type="inferred from homology"/>
<dbReference type="EC" id="3.4.11.5" evidence="4 11"/>
<name>A0A975IY11_9CAUL</name>
<evidence type="ECO:0000256" key="4">
    <source>
        <dbReference type="ARBA" id="ARBA00012568"/>
    </source>
</evidence>
<dbReference type="InterPro" id="IPR005944">
    <property type="entry name" value="Pro_iminopeptidase"/>
</dbReference>
<comment type="subcellular location">
    <subcellularLocation>
        <location evidence="2 11">Cytoplasm</location>
    </subcellularLocation>
</comment>
<evidence type="ECO:0000313" key="16">
    <source>
        <dbReference type="Proteomes" id="UP000676409"/>
    </source>
</evidence>
<evidence type="ECO:0000256" key="13">
    <source>
        <dbReference type="RuleBase" id="RU003421"/>
    </source>
</evidence>
<evidence type="ECO:0000256" key="10">
    <source>
        <dbReference type="ARBA" id="ARBA00029605"/>
    </source>
</evidence>
<feature type="active site" description="Nucleophile" evidence="12">
    <location>
        <position position="126"/>
    </location>
</feature>
<dbReference type="PANTHER" id="PTHR43722:SF1">
    <property type="entry name" value="PROLINE IMINOPEPTIDASE"/>
    <property type="match status" value="1"/>
</dbReference>
<dbReference type="NCBIfam" id="TIGR01249">
    <property type="entry name" value="pro_imino_pep_1"/>
    <property type="match status" value="1"/>
</dbReference>
<accession>A0A975IY11</accession>
<evidence type="ECO:0000313" key="15">
    <source>
        <dbReference type="EMBL" id="QUD89986.1"/>
    </source>
</evidence>
<comment type="catalytic activity">
    <reaction evidence="1 11 13">
        <text>Release of N-terminal proline from a peptide.</text>
        <dbReference type="EC" id="3.4.11.5"/>
    </reaction>
</comment>
<evidence type="ECO:0000256" key="9">
    <source>
        <dbReference type="ARBA" id="ARBA00022801"/>
    </source>
</evidence>
<evidence type="ECO:0000259" key="14">
    <source>
        <dbReference type="Pfam" id="PF00561"/>
    </source>
</evidence>
<keyword evidence="8 11" id="KW-0645">Protease</keyword>
<gene>
    <name evidence="15" type="primary">pip</name>
    <name evidence="15" type="ORF">KCG34_09030</name>
</gene>
<evidence type="ECO:0000256" key="7">
    <source>
        <dbReference type="ARBA" id="ARBA00022490"/>
    </source>
</evidence>
<dbReference type="PRINTS" id="PR00793">
    <property type="entry name" value="PROAMNOPTASE"/>
</dbReference>
<evidence type="ECO:0000256" key="12">
    <source>
        <dbReference type="PIRSR" id="PIRSR006431-1"/>
    </source>
</evidence>
<dbReference type="GO" id="GO:0006508">
    <property type="term" value="P:proteolysis"/>
    <property type="evidence" value="ECO:0007669"/>
    <property type="project" value="UniProtKB-KW"/>
</dbReference>
<dbReference type="PANTHER" id="PTHR43722">
    <property type="entry name" value="PROLINE IMINOPEPTIDASE"/>
    <property type="match status" value="1"/>
</dbReference>
<evidence type="ECO:0000256" key="5">
    <source>
        <dbReference type="ARBA" id="ARBA00021843"/>
    </source>
</evidence>
<organism evidence="15 16">
    <name type="scientific">Phenylobacterium montanum</name>
    <dbReference type="NCBI Taxonomy" id="2823693"/>
    <lineage>
        <taxon>Bacteria</taxon>
        <taxon>Pseudomonadati</taxon>
        <taxon>Pseudomonadota</taxon>
        <taxon>Alphaproteobacteria</taxon>
        <taxon>Caulobacterales</taxon>
        <taxon>Caulobacteraceae</taxon>
        <taxon>Phenylobacterium</taxon>
    </lineage>
</organism>
<reference evidence="15" key="1">
    <citation type="submission" date="2021-04" db="EMBL/GenBank/DDBJ databases">
        <title>The complete genome sequence of Caulobacter sp. S6.</title>
        <authorList>
            <person name="Tang Y."/>
            <person name="Ouyang W."/>
            <person name="Liu Q."/>
            <person name="Huang B."/>
            <person name="Guo Z."/>
            <person name="Lei P."/>
        </authorList>
    </citation>
    <scope>NUCLEOTIDE SEQUENCE</scope>
    <source>
        <strain evidence="15">S6</strain>
    </source>
</reference>
<dbReference type="InterPro" id="IPR029058">
    <property type="entry name" value="AB_hydrolase_fold"/>
</dbReference>
<feature type="active site" evidence="12">
    <location>
        <position position="282"/>
    </location>
</feature>
<dbReference type="SUPFAM" id="SSF53474">
    <property type="entry name" value="alpha/beta-Hydrolases"/>
    <property type="match status" value="1"/>
</dbReference>
<sequence>MERSAPPAAPAVSSAARRSLYPDNEPFTSGWMATGGGHEIYFEECGKRTGKPAVILHGGPGGAINPTMRRFYDPSRWRMMLFDQRGCGKSRPNASLDDNTTWALIEDIEQLRKKVGCEKWSVFGGSWGSTLALAYAITHPERVESLILRGVFLLTERELRWFYQDGASMLFPDAWARFVEPIPPEERGDLMGAYHRRLTHADRRVQAKAAAAWSQWEGDTISIRGPEARPAKFNEVDFAVAFARIECHYFANRGFFPENGWILNNIGKIRHIQGWIVQGRFDVVTPLESAWALKQAWPGAQFEIVWDAGHASTEPGIIDGLVRATDRAFTL</sequence>